<organism evidence="2 3">
    <name type="scientific">Donghicola tyrosinivorans</name>
    <dbReference type="NCBI Taxonomy" id="1652492"/>
    <lineage>
        <taxon>Bacteria</taxon>
        <taxon>Pseudomonadati</taxon>
        <taxon>Pseudomonadota</taxon>
        <taxon>Alphaproteobacteria</taxon>
        <taxon>Rhodobacterales</taxon>
        <taxon>Roseobacteraceae</taxon>
        <taxon>Donghicola</taxon>
    </lineage>
</organism>
<evidence type="ECO:0000313" key="3">
    <source>
        <dbReference type="Proteomes" id="UP000238392"/>
    </source>
</evidence>
<dbReference type="InterPro" id="IPR050266">
    <property type="entry name" value="AB_hydrolase_sf"/>
</dbReference>
<dbReference type="Proteomes" id="UP000238392">
    <property type="component" value="Unassembled WGS sequence"/>
</dbReference>
<accession>A0A2T0WMD1</accession>
<dbReference type="NCBIfam" id="TIGR02427">
    <property type="entry name" value="protocat_pcaD"/>
    <property type="match status" value="1"/>
</dbReference>
<dbReference type="InterPro" id="IPR029058">
    <property type="entry name" value="AB_hydrolase_fold"/>
</dbReference>
<dbReference type="EMBL" id="PVTQ01000009">
    <property type="protein sequence ID" value="PRY87868.1"/>
    <property type="molecule type" value="Genomic_DNA"/>
</dbReference>
<keyword evidence="3" id="KW-1185">Reference proteome</keyword>
<comment type="caution">
    <text evidence="2">The sequence shown here is derived from an EMBL/GenBank/DDBJ whole genome shotgun (WGS) entry which is preliminary data.</text>
</comment>
<dbReference type="RefSeq" id="WP_106265821.1">
    <property type="nucleotide sequence ID" value="NZ_PVTQ01000009.1"/>
</dbReference>
<gene>
    <name evidence="2" type="ORF">CLV74_109192</name>
</gene>
<dbReference type="GO" id="GO:0047570">
    <property type="term" value="F:3-oxoadipate enol-lactonase activity"/>
    <property type="evidence" value="ECO:0007669"/>
    <property type="project" value="InterPro"/>
</dbReference>
<dbReference type="GO" id="GO:0042952">
    <property type="term" value="P:beta-ketoadipate pathway"/>
    <property type="evidence" value="ECO:0007669"/>
    <property type="project" value="InterPro"/>
</dbReference>
<name>A0A2T0WMD1_9RHOB</name>
<dbReference type="InterPro" id="IPR000073">
    <property type="entry name" value="AB_hydrolase_1"/>
</dbReference>
<dbReference type="Pfam" id="PF00561">
    <property type="entry name" value="Abhydrolase_1"/>
    <property type="match status" value="1"/>
</dbReference>
<evidence type="ECO:0000313" key="2">
    <source>
        <dbReference type="EMBL" id="PRY87868.1"/>
    </source>
</evidence>
<dbReference type="InterPro" id="IPR026968">
    <property type="entry name" value="PcaD/CatD"/>
</dbReference>
<proteinExistence type="predicted"/>
<feature type="domain" description="AB hydrolase-1" evidence="1">
    <location>
        <begin position="23"/>
        <end position="246"/>
    </location>
</feature>
<reference evidence="2 3" key="1">
    <citation type="submission" date="2018-03" db="EMBL/GenBank/DDBJ databases">
        <title>Genomic Encyclopedia of Archaeal and Bacterial Type Strains, Phase II (KMG-II): from individual species to whole genera.</title>
        <authorList>
            <person name="Goeker M."/>
        </authorList>
    </citation>
    <scope>NUCLEOTIDE SEQUENCE [LARGE SCALE GENOMIC DNA]</scope>
    <source>
        <strain evidence="2 3">DSM 100212</strain>
    </source>
</reference>
<dbReference type="OrthoDB" id="9793083at2"/>
<dbReference type="SUPFAM" id="SSF53474">
    <property type="entry name" value="alpha/beta-Hydrolases"/>
    <property type="match status" value="1"/>
</dbReference>
<dbReference type="Gene3D" id="3.40.50.1820">
    <property type="entry name" value="alpha/beta hydrolase"/>
    <property type="match status" value="1"/>
</dbReference>
<dbReference type="PRINTS" id="PR00111">
    <property type="entry name" value="ABHYDROLASE"/>
</dbReference>
<protein>
    <submittedName>
        <fullName evidence="2">3-oxoadipate enol-lactonase</fullName>
    </submittedName>
</protein>
<evidence type="ECO:0000259" key="1">
    <source>
        <dbReference type="Pfam" id="PF00561"/>
    </source>
</evidence>
<sequence length="261" mass="28103">MHTVTVDQVVLHVQDQGPKDGRVVMFANSLGTDLRVWDHLIPLLPQDLRIVRFDKPGHGLSDCPEAPYTMEQLVDFAEGVAKALDLSEITFVGLSIGGMIGQGLAAKRPDLLKALVLMDTAAKIGNFDMWNTRINAVAKDGIESLADAILERWFGAAFRTGKPEELAMWRNMLSRTPAEGYIGSCQAIAGTDLTDATSGLTLPVLAMAGDQDGSTPPELVQATAKLCGAEFHIIDGAGHLPCIEQPEVVAELIIDFLEKTN</sequence>
<dbReference type="AlphaFoldDB" id="A0A2T0WMD1"/>
<dbReference type="PANTHER" id="PTHR43798">
    <property type="entry name" value="MONOACYLGLYCEROL LIPASE"/>
    <property type="match status" value="1"/>
</dbReference>